<accession>A0A076LT08</accession>
<dbReference type="InterPro" id="IPR007260">
    <property type="entry name" value="NanE"/>
</dbReference>
<evidence type="ECO:0000313" key="7">
    <source>
        <dbReference type="EMBL" id="AIJ08724.1"/>
    </source>
</evidence>
<evidence type="ECO:0000256" key="1">
    <source>
        <dbReference type="ARBA" id="ARBA00000056"/>
    </source>
</evidence>
<dbReference type="KEGG" id="ete:ETEE_2281"/>
<dbReference type="InterPro" id="IPR011060">
    <property type="entry name" value="RibuloseP-bd_barrel"/>
</dbReference>
<evidence type="ECO:0000256" key="6">
    <source>
        <dbReference type="HAMAP-Rule" id="MF_01235"/>
    </source>
</evidence>
<dbReference type="GO" id="GO:0005975">
    <property type="term" value="P:carbohydrate metabolic process"/>
    <property type="evidence" value="ECO:0007669"/>
    <property type="project" value="UniProtKB-UniRule"/>
</dbReference>
<dbReference type="SUPFAM" id="SSF51366">
    <property type="entry name" value="Ribulose-phoshate binding barrel"/>
    <property type="match status" value="1"/>
</dbReference>
<protein>
    <recommendedName>
        <fullName evidence="6">Putative N-acetylmannosamine-6-phosphate 2-epimerase</fullName>
        <ecNumber evidence="6">5.1.3.9</ecNumber>
    </recommendedName>
    <alternativeName>
        <fullName evidence="6">ManNAc-6-P epimerase</fullName>
    </alternativeName>
</protein>
<comment type="catalytic activity">
    <reaction evidence="1 6">
        <text>an N-acyl-D-glucosamine 6-phosphate = an N-acyl-D-mannosamine 6-phosphate</text>
        <dbReference type="Rhea" id="RHEA:23932"/>
        <dbReference type="ChEBI" id="CHEBI:57599"/>
        <dbReference type="ChEBI" id="CHEBI:57666"/>
        <dbReference type="EC" id="5.1.3.9"/>
    </reaction>
</comment>
<dbReference type="GO" id="GO:0006053">
    <property type="term" value="P:N-acetylmannosamine catabolic process"/>
    <property type="evidence" value="ECO:0007669"/>
    <property type="project" value="TreeGrafter"/>
</dbReference>
<evidence type="ECO:0000256" key="2">
    <source>
        <dbReference type="ARBA" id="ARBA00002147"/>
    </source>
</evidence>
<dbReference type="PANTHER" id="PTHR36204">
    <property type="entry name" value="N-ACETYLMANNOSAMINE-6-PHOSPHATE 2-EPIMERASE-RELATED"/>
    <property type="match status" value="1"/>
</dbReference>
<dbReference type="FunFam" id="3.20.20.70:FF:000035">
    <property type="entry name" value="Putative N-acetylmannosamine-6-phosphate 2-epimerase"/>
    <property type="match status" value="1"/>
</dbReference>
<name>A0A076LT08_9GAMM</name>
<dbReference type="Pfam" id="PF04131">
    <property type="entry name" value="NanE"/>
    <property type="match status" value="1"/>
</dbReference>
<keyword evidence="5 6" id="KW-0119">Carbohydrate metabolism</keyword>
<evidence type="ECO:0000256" key="4">
    <source>
        <dbReference type="ARBA" id="ARBA00023235"/>
    </source>
</evidence>
<dbReference type="CDD" id="cd04729">
    <property type="entry name" value="NanE"/>
    <property type="match status" value="1"/>
</dbReference>
<sequence>MSVFTTLQQHIQRNGALIVSCQPVPGSPMDNPEIVAAMAAAAAQAGAAALRIEGVANLQAVRPRVTLPIIGIIKRDLDDSPVRITPFLRDIDDLVQAGADIIAFDGTQRPRPERREALLARIQHHGRLAMADCSSLEDGLYCQRLGCDFIGTTLSGYTQGETPCEPDFALVHALSNAGCRVIAEGRYNTPAQAAQALSQGAWAVTVGSAITRIEHICQWYCQALQAEAHHEYAGH</sequence>
<evidence type="ECO:0000256" key="5">
    <source>
        <dbReference type="ARBA" id="ARBA00023277"/>
    </source>
</evidence>
<dbReference type="GeneID" id="33939873"/>
<dbReference type="Gene3D" id="3.20.20.70">
    <property type="entry name" value="Aldolase class I"/>
    <property type="match status" value="1"/>
</dbReference>
<dbReference type="GO" id="GO:0047465">
    <property type="term" value="F:N-acylglucosamine-6-phosphate 2-epimerase activity"/>
    <property type="evidence" value="ECO:0007669"/>
    <property type="project" value="UniProtKB-EC"/>
</dbReference>
<dbReference type="EC" id="5.1.3.9" evidence="6"/>
<dbReference type="AlphaFoldDB" id="A0A076LT08"/>
<proteinExistence type="inferred from homology"/>
<comment type="function">
    <text evidence="2 6">Converts N-acetylmannosamine-6-phosphate (ManNAc-6-P) to N-acetylglucosamine-6-phosphate (GlcNAc-6-P).</text>
</comment>
<comment type="pathway">
    <text evidence="3 6">Amino-sugar metabolism; N-acetylneuraminate degradation; D-fructose 6-phosphate from N-acetylneuraminate: step 3/5.</text>
</comment>
<gene>
    <name evidence="6 7" type="primary">nanE</name>
    <name evidence="7" type="ORF">ETEE_2281</name>
</gene>
<dbReference type="Proteomes" id="UP000028681">
    <property type="component" value="Chromosome"/>
</dbReference>
<keyword evidence="4 6" id="KW-0413">Isomerase</keyword>
<dbReference type="NCBIfam" id="NF002231">
    <property type="entry name" value="PRK01130.1"/>
    <property type="match status" value="1"/>
</dbReference>
<dbReference type="InterPro" id="IPR013785">
    <property type="entry name" value="Aldolase_TIM"/>
</dbReference>
<dbReference type="PANTHER" id="PTHR36204:SF1">
    <property type="entry name" value="N-ACETYLMANNOSAMINE-6-PHOSPHATE 2-EPIMERASE-RELATED"/>
    <property type="match status" value="1"/>
</dbReference>
<dbReference type="UniPathway" id="UPA00629">
    <property type="reaction ID" value="UER00682"/>
</dbReference>
<evidence type="ECO:0000313" key="8">
    <source>
        <dbReference type="Proteomes" id="UP000028681"/>
    </source>
</evidence>
<dbReference type="EMBL" id="CP006664">
    <property type="protein sequence ID" value="AIJ08724.1"/>
    <property type="molecule type" value="Genomic_DNA"/>
</dbReference>
<reference evidence="7 8" key="1">
    <citation type="journal article" date="2012" name="PLoS ONE">
        <title>Edwardsiella comparative phylogenomics reveal the new intra/inter-species taxonomic relationships, virulence evolution and niche adaptation mechanisms.</title>
        <authorList>
            <person name="Yang M."/>
            <person name="Lv Y."/>
            <person name="Xiao J."/>
            <person name="Wu H."/>
            <person name="Zheng H."/>
            <person name="Liu Q."/>
            <person name="Zhang Y."/>
            <person name="Wang Q."/>
        </authorList>
    </citation>
    <scope>NUCLEOTIDE SEQUENCE [LARGE SCALE GENOMIC DNA]</scope>
    <source>
        <strain evidence="8">080813</strain>
    </source>
</reference>
<dbReference type="HAMAP" id="MF_01235">
    <property type="entry name" value="ManNAc6P_epimer"/>
    <property type="match status" value="1"/>
</dbReference>
<dbReference type="HOGENOM" id="CLU_086300_0_0_6"/>
<organism evidence="7 8">
    <name type="scientific">Edwardsiella anguillarum ET080813</name>
    <dbReference type="NCBI Taxonomy" id="667120"/>
    <lineage>
        <taxon>Bacteria</taxon>
        <taxon>Pseudomonadati</taxon>
        <taxon>Pseudomonadota</taxon>
        <taxon>Gammaproteobacteria</taxon>
        <taxon>Enterobacterales</taxon>
        <taxon>Hafniaceae</taxon>
        <taxon>Edwardsiella</taxon>
    </lineage>
</organism>
<dbReference type="GO" id="GO:0005829">
    <property type="term" value="C:cytosol"/>
    <property type="evidence" value="ECO:0007669"/>
    <property type="project" value="TreeGrafter"/>
</dbReference>
<comment type="similarity">
    <text evidence="6">Belongs to the NanE family.</text>
</comment>
<evidence type="ECO:0000256" key="3">
    <source>
        <dbReference type="ARBA" id="ARBA00005081"/>
    </source>
</evidence>
<dbReference type="RefSeq" id="WP_034162776.1">
    <property type="nucleotide sequence ID" value="NZ_CP006664.1"/>
</dbReference>
<dbReference type="GO" id="GO:0019262">
    <property type="term" value="P:N-acetylneuraminate catabolic process"/>
    <property type="evidence" value="ECO:0007669"/>
    <property type="project" value="UniProtKB-UniRule"/>
</dbReference>